<keyword evidence="5" id="KW-0378">Hydrolase</keyword>
<dbReference type="EC" id="3.2.1.21" evidence="4"/>
<evidence type="ECO:0000256" key="5">
    <source>
        <dbReference type="ARBA" id="ARBA00022801"/>
    </source>
</evidence>
<dbReference type="GO" id="GO:0008422">
    <property type="term" value="F:beta-glucosidase activity"/>
    <property type="evidence" value="ECO:0007669"/>
    <property type="project" value="UniProtKB-EC"/>
</dbReference>
<dbReference type="AlphaFoldDB" id="A0A9W9L7Z1"/>
<protein>
    <recommendedName>
        <fullName evidence="4">beta-glucosidase</fullName>
        <ecNumber evidence="4">3.2.1.21</ecNumber>
    </recommendedName>
</protein>
<dbReference type="PRINTS" id="PR00133">
    <property type="entry name" value="GLHYDRLASE3"/>
</dbReference>
<reference evidence="12" key="2">
    <citation type="journal article" date="2023" name="IMA Fungus">
        <title>Comparative genomic study of the Penicillium genus elucidates a diverse pangenome and 15 lateral gene transfer events.</title>
        <authorList>
            <person name="Petersen C."/>
            <person name="Sorensen T."/>
            <person name="Nielsen M.R."/>
            <person name="Sondergaard T.E."/>
            <person name="Sorensen J.L."/>
            <person name="Fitzpatrick D.A."/>
            <person name="Frisvad J.C."/>
            <person name="Nielsen K.L."/>
        </authorList>
    </citation>
    <scope>NUCLEOTIDE SEQUENCE</scope>
    <source>
        <strain evidence="12">IBT 21472</strain>
    </source>
</reference>
<keyword evidence="7" id="KW-0325">Glycoprotein</keyword>
<evidence type="ECO:0000256" key="4">
    <source>
        <dbReference type="ARBA" id="ARBA00012744"/>
    </source>
</evidence>
<evidence type="ECO:0000313" key="13">
    <source>
        <dbReference type="Proteomes" id="UP001147746"/>
    </source>
</evidence>
<evidence type="ECO:0000256" key="10">
    <source>
        <dbReference type="ARBA" id="ARBA00023326"/>
    </source>
</evidence>
<sequence>MGEVIGDEGNSKQEGLLLGPTVNLHRPPLSGRNFEACLEDPVLSGILAAAFVNGVQSKGVSTCPKHFVGNECETECKLSNTIVAENTRLANYHAMDSRCRRYHSMMVRHTEFDFSGLALKRKCGAEPTDADGSTNVTDTGSRSGREVLQIYFDGVLKGSNKVFLGPERHGSL</sequence>
<dbReference type="PANTHER" id="PTHR42715">
    <property type="entry name" value="BETA-GLUCOSIDASE"/>
    <property type="match status" value="1"/>
</dbReference>
<gene>
    <name evidence="12" type="ORF">N7476_006213</name>
</gene>
<accession>A0A9W9L7Z1</accession>
<evidence type="ECO:0000256" key="9">
    <source>
        <dbReference type="ARBA" id="ARBA00023295"/>
    </source>
</evidence>
<dbReference type="GO" id="GO:0030245">
    <property type="term" value="P:cellulose catabolic process"/>
    <property type="evidence" value="ECO:0007669"/>
    <property type="project" value="UniProtKB-KW"/>
</dbReference>
<evidence type="ECO:0000259" key="11">
    <source>
        <dbReference type="Pfam" id="PF00933"/>
    </source>
</evidence>
<evidence type="ECO:0000313" key="12">
    <source>
        <dbReference type="EMBL" id="KAJ5315906.1"/>
    </source>
</evidence>
<keyword evidence="10" id="KW-0624">Polysaccharide degradation</keyword>
<proteinExistence type="inferred from homology"/>
<evidence type="ECO:0000256" key="3">
    <source>
        <dbReference type="ARBA" id="ARBA00005336"/>
    </source>
</evidence>
<evidence type="ECO:0000256" key="2">
    <source>
        <dbReference type="ARBA" id="ARBA00004987"/>
    </source>
</evidence>
<dbReference type="SUPFAM" id="SSF51445">
    <property type="entry name" value="(Trans)glycosidases"/>
    <property type="match status" value="1"/>
</dbReference>
<dbReference type="InterPro" id="IPR050288">
    <property type="entry name" value="Cellulose_deg_GH3"/>
</dbReference>
<keyword evidence="9" id="KW-0326">Glycosidase</keyword>
<dbReference type="InterPro" id="IPR017853">
    <property type="entry name" value="GH"/>
</dbReference>
<evidence type="ECO:0000256" key="1">
    <source>
        <dbReference type="ARBA" id="ARBA00000448"/>
    </source>
</evidence>
<comment type="caution">
    <text evidence="12">The sequence shown here is derived from an EMBL/GenBank/DDBJ whole genome shotgun (WGS) entry which is preliminary data.</text>
</comment>
<keyword evidence="8" id="KW-0119">Carbohydrate metabolism</keyword>
<evidence type="ECO:0000256" key="7">
    <source>
        <dbReference type="ARBA" id="ARBA00023180"/>
    </source>
</evidence>
<organism evidence="12 13">
    <name type="scientific">Penicillium atrosanguineum</name>
    <dbReference type="NCBI Taxonomy" id="1132637"/>
    <lineage>
        <taxon>Eukaryota</taxon>
        <taxon>Fungi</taxon>
        <taxon>Dikarya</taxon>
        <taxon>Ascomycota</taxon>
        <taxon>Pezizomycotina</taxon>
        <taxon>Eurotiomycetes</taxon>
        <taxon>Eurotiomycetidae</taxon>
        <taxon>Eurotiales</taxon>
        <taxon>Aspergillaceae</taxon>
        <taxon>Penicillium</taxon>
    </lineage>
</organism>
<feature type="domain" description="Glycoside hydrolase family 3 N-terminal" evidence="11">
    <location>
        <begin position="2"/>
        <end position="83"/>
    </location>
</feature>
<reference evidence="12" key="1">
    <citation type="submission" date="2022-12" db="EMBL/GenBank/DDBJ databases">
        <authorList>
            <person name="Petersen C."/>
        </authorList>
    </citation>
    <scope>NUCLEOTIDE SEQUENCE</scope>
    <source>
        <strain evidence="12">IBT 21472</strain>
    </source>
</reference>
<dbReference type="EMBL" id="JAPZBO010000005">
    <property type="protein sequence ID" value="KAJ5315906.1"/>
    <property type="molecule type" value="Genomic_DNA"/>
</dbReference>
<dbReference type="InterPro" id="IPR001764">
    <property type="entry name" value="Glyco_hydro_3_N"/>
</dbReference>
<dbReference type="InterPro" id="IPR036962">
    <property type="entry name" value="Glyco_hydro_3_N_sf"/>
</dbReference>
<evidence type="ECO:0000256" key="6">
    <source>
        <dbReference type="ARBA" id="ARBA00023001"/>
    </source>
</evidence>
<evidence type="ECO:0000256" key="8">
    <source>
        <dbReference type="ARBA" id="ARBA00023277"/>
    </source>
</evidence>
<keyword evidence="6" id="KW-0136">Cellulose degradation</keyword>
<dbReference type="Gene3D" id="3.20.20.300">
    <property type="entry name" value="Glycoside hydrolase, family 3, N-terminal domain"/>
    <property type="match status" value="1"/>
</dbReference>
<comment type="similarity">
    <text evidence="3">Belongs to the glycosyl hydrolase 3 family.</text>
</comment>
<dbReference type="Proteomes" id="UP001147746">
    <property type="component" value="Unassembled WGS sequence"/>
</dbReference>
<comment type="pathway">
    <text evidence="2">Glycan metabolism; cellulose degradation.</text>
</comment>
<keyword evidence="13" id="KW-1185">Reference proteome</keyword>
<dbReference type="PANTHER" id="PTHR42715:SF10">
    <property type="entry name" value="BETA-GLUCOSIDASE"/>
    <property type="match status" value="1"/>
</dbReference>
<dbReference type="Pfam" id="PF00933">
    <property type="entry name" value="Glyco_hydro_3"/>
    <property type="match status" value="1"/>
</dbReference>
<comment type="catalytic activity">
    <reaction evidence="1">
        <text>Hydrolysis of terminal, non-reducing beta-D-glucosyl residues with release of beta-D-glucose.</text>
        <dbReference type="EC" id="3.2.1.21"/>
    </reaction>
</comment>
<name>A0A9W9L7Z1_9EURO</name>